<dbReference type="AlphaFoldDB" id="A0A4Z0Q2Y9"/>
<evidence type="ECO:0000313" key="2">
    <source>
        <dbReference type="EMBL" id="TGE23503.1"/>
    </source>
</evidence>
<organism evidence="2 3">
    <name type="scientific">Hymenobacter metallicola</name>
    <dbReference type="NCBI Taxonomy" id="2563114"/>
    <lineage>
        <taxon>Bacteria</taxon>
        <taxon>Pseudomonadati</taxon>
        <taxon>Bacteroidota</taxon>
        <taxon>Cytophagia</taxon>
        <taxon>Cytophagales</taxon>
        <taxon>Hymenobacteraceae</taxon>
        <taxon>Hymenobacter</taxon>
    </lineage>
</organism>
<dbReference type="Pfam" id="PF07750">
    <property type="entry name" value="GcrA"/>
    <property type="match status" value="1"/>
</dbReference>
<gene>
    <name evidence="2" type="ORF">E5K02_20160</name>
</gene>
<feature type="region of interest" description="Disordered" evidence="1">
    <location>
        <begin position="145"/>
        <end position="169"/>
    </location>
</feature>
<keyword evidence="3" id="KW-1185">Reference proteome</keyword>
<sequence length="506" mass="55734">MDKQRAKREIWSAEHIAIIVQYYLSHGPAYVGNLVGRSAYRVTNKANRLGLQIGQRGRPWSAEDEATLREKYPTEGSAVVAGILNRSIDCVLAKAKQLQVKCTRARHGQEWSDEHRDILRQHYPAGMPLGELAALVGGRQPSTVQQQASKLGLKRPGRPSREGVTLRPPQHWSAAENALLVKLWACSSIEELVAAFPTRTYQTIWAHGSKVLKLGKRTRSTVWSQADKDLLQQEYPTKGAAHVAELVGRSASTVTQMAVHLGVKRDRKARVKAESKPLAPLWSPEEDALLQQHYTAGMHVDDLVALLGRPKPATLHRLSVLKIKRLPKMKVVPTPKVPKEKKAKLRPVARVKVAPAPKPAPMPKVAPVAPAPKSGLAAHGSSWSPEQNEQLQTRFPITDTAELAAELGRTLYAVSRQATTLGLKKSEAFLEAQAVALAEQRLIKKKAKAQAEKKQKKEVVAPKKWWHYPMNSPEYKAGSAAVTAGKKPVTIIDENGRPATVWRNAA</sequence>
<proteinExistence type="predicted"/>
<dbReference type="InterPro" id="IPR011681">
    <property type="entry name" value="GcrA"/>
</dbReference>
<dbReference type="EMBL" id="SRMB01000004">
    <property type="protein sequence ID" value="TGE23503.1"/>
    <property type="molecule type" value="Genomic_DNA"/>
</dbReference>
<reference evidence="2 3" key="1">
    <citation type="submission" date="2019-04" db="EMBL/GenBank/DDBJ databases">
        <authorList>
            <person name="Feng G."/>
            <person name="Zhang J."/>
            <person name="Zhu H."/>
        </authorList>
    </citation>
    <scope>NUCLEOTIDE SEQUENCE [LARGE SCALE GENOMIC DNA]</scope>
    <source>
        <strain evidence="2 3">9PBR-1</strain>
    </source>
</reference>
<protein>
    <recommendedName>
        <fullName evidence="4">Myb-like domain-containing protein</fullName>
    </recommendedName>
</protein>
<dbReference type="OrthoDB" id="7460705at2"/>
<evidence type="ECO:0000256" key="1">
    <source>
        <dbReference type="SAM" id="MobiDB-lite"/>
    </source>
</evidence>
<dbReference type="RefSeq" id="WP_135397270.1">
    <property type="nucleotide sequence ID" value="NZ_SRMB01000004.1"/>
</dbReference>
<evidence type="ECO:0008006" key="4">
    <source>
        <dbReference type="Google" id="ProtNLM"/>
    </source>
</evidence>
<evidence type="ECO:0000313" key="3">
    <source>
        <dbReference type="Proteomes" id="UP000298471"/>
    </source>
</evidence>
<comment type="caution">
    <text evidence="2">The sequence shown here is derived from an EMBL/GenBank/DDBJ whole genome shotgun (WGS) entry which is preliminary data.</text>
</comment>
<accession>A0A4Z0Q2Y9</accession>
<dbReference type="Proteomes" id="UP000298471">
    <property type="component" value="Unassembled WGS sequence"/>
</dbReference>
<name>A0A4Z0Q2Y9_9BACT</name>